<dbReference type="Pfam" id="PF01636">
    <property type="entry name" value="APH"/>
    <property type="match status" value="1"/>
</dbReference>
<dbReference type="AlphaFoldDB" id="A0AAE9YAX0"/>
<keyword evidence="4" id="KW-1185">Reference proteome</keyword>
<evidence type="ECO:0000256" key="1">
    <source>
        <dbReference type="SAM" id="MobiDB-lite"/>
    </source>
</evidence>
<dbReference type="EMBL" id="CP116942">
    <property type="protein sequence ID" value="WCO67649.1"/>
    <property type="molecule type" value="Genomic_DNA"/>
</dbReference>
<organism evidence="3 4">
    <name type="scientific">Iamia majanohamensis</name>
    <dbReference type="NCBI Taxonomy" id="467976"/>
    <lineage>
        <taxon>Bacteria</taxon>
        <taxon>Bacillati</taxon>
        <taxon>Actinomycetota</taxon>
        <taxon>Acidimicrobiia</taxon>
        <taxon>Acidimicrobiales</taxon>
        <taxon>Iamiaceae</taxon>
        <taxon>Iamia</taxon>
    </lineage>
</organism>
<feature type="compositionally biased region" description="Pro residues" evidence="1">
    <location>
        <begin position="1"/>
        <end position="21"/>
    </location>
</feature>
<evidence type="ECO:0000259" key="2">
    <source>
        <dbReference type="Pfam" id="PF01636"/>
    </source>
</evidence>
<proteinExistence type="predicted"/>
<evidence type="ECO:0000313" key="4">
    <source>
        <dbReference type="Proteomes" id="UP001216390"/>
    </source>
</evidence>
<dbReference type="RefSeq" id="WP_272737170.1">
    <property type="nucleotide sequence ID" value="NZ_CP116942.1"/>
</dbReference>
<accession>A0AAE9YAX0</accession>
<reference evidence="3" key="1">
    <citation type="submission" date="2023-01" db="EMBL/GenBank/DDBJ databases">
        <title>The diversity of Class Acidimicrobiia in South China Sea sediment environments and the proposal of Iamia marina sp. nov., a novel species of the genus Iamia.</title>
        <authorList>
            <person name="He Y."/>
            <person name="Tian X."/>
        </authorList>
    </citation>
    <scope>NUCLEOTIDE SEQUENCE</scope>
    <source>
        <strain evidence="3">DSM 19957</strain>
    </source>
</reference>
<feature type="domain" description="Aminoglycoside phosphotransferase" evidence="2">
    <location>
        <begin position="57"/>
        <end position="262"/>
    </location>
</feature>
<gene>
    <name evidence="3" type="ORF">PO878_02795</name>
</gene>
<name>A0AAE9YAX0_9ACTN</name>
<dbReference type="KEGG" id="ima:PO878_02795"/>
<dbReference type="Gene3D" id="3.90.1200.10">
    <property type="match status" value="1"/>
</dbReference>
<feature type="region of interest" description="Disordered" evidence="1">
    <location>
        <begin position="1"/>
        <end position="24"/>
    </location>
</feature>
<evidence type="ECO:0000313" key="3">
    <source>
        <dbReference type="EMBL" id="WCO67649.1"/>
    </source>
</evidence>
<protein>
    <submittedName>
        <fullName evidence="3">Aminoglycoside phosphotransferase family protein</fullName>
    </submittedName>
</protein>
<dbReference type="InterPro" id="IPR011009">
    <property type="entry name" value="Kinase-like_dom_sf"/>
</dbReference>
<dbReference type="SUPFAM" id="SSF56112">
    <property type="entry name" value="Protein kinase-like (PK-like)"/>
    <property type="match status" value="1"/>
</dbReference>
<sequence>MTDPGGPDPGEPVPGPGPPPSVAALAATFGLDPAGAEVVRAASRHVVRFPAAGIRTFATPAPADGARAEATVADLLAAAGVPAARRRAGPAPVDGWSVTAWREVPGVDPDAEVGAEVLGGLARALHRATGALDPRGLGRCDPVAAARAQLDLALPGEEVEVLRAAADRLEPAWRAAVDRAEDGPDADHPEQGGAVVHGDLHRGNVVVGTSGPVLVDLELAGWGPCAYDAAPTAAFVRWYDRPVADLEAFDAAYGGPLTGAARAAGLDEVWALWSAAWGVANRHRSEAAAEEAAVRAATLATGHAPRPWRLR</sequence>
<dbReference type="Proteomes" id="UP001216390">
    <property type="component" value="Chromosome"/>
</dbReference>
<dbReference type="InterPro" id="IPR002575">
    <property type="entry name" value="Aminoglycoside_PTrfase"/>
</dbReference>